<dbReference type="AlphaFoldDB" id="T1HT05"/>
<dbReference type="PANTHER" id="PTHR42985:SF40">
    <property type="entry name" value="LD47995P-RELATED"/>
    <property type="match status" value="1"/>
</dbReference>
<evidence type="ECO:0000256" key="2">
    <source>
        <dbReference type="ARBA" id="ARBA00006434"/>
    </source>
</evidence>
<keyword evidence="7" id="KW-0915">Sodium</keyword>
<evidence type="ECO:0000256" key="11">
    <source>
        <dbReference type="RuleBase" id="RU362091"/>
    </source>
</evidence>
<dbReference type="eggNOG" id="KOG2349">
    <property type="taxonomic scope" value="Eukaryota"/>
</dbReference>
<keyword evidence="13" id="KW-1185">Reference proteome</keyword>
<keyword evidence="5" id="KW-0812">Transmembrane</keyword>
<evidence type="ECO:0000256" key="1">
    <source>
        <dbReference type="ARBA" id="ARBA00004651"/>
    </source>
</evidence>
<keyword evidence="8" id="KW-0406">Ion transport</keyword>
<dbReference type="VEuPathDB" id="VectorBase:RPRC007175"/>
<protein>
    <submittedName>
        <fullName evidence="12">Uncharacterized protein</fullName>
    </submittedName>
</protein>
<evidence type="ECO:0000256" key="6">
    <source>
        <dbReference type="ARBA" id="ARBA00022989"/>
    </source>
</evidence>
<evidence type="ECO:0000313" key="12">
    <source>
        <dbReference type="EnsemblMetazoa" id="RPRC007175-PA"/>
    </source>
</evidence>
<keyword evidence="4" id="KW-1003">Cell membrane</keyword>
<accession>T1HT05</accession>
<dbReference type="GO" id="GO:0006814">
    <property type="term" value="P:sodium ion transport"/>
    <property type="evidence" value="ECO:0007669"/>
    <property type="project" value="UniProtKB-KW"/>
</dbReference>
<comment type="similarity">
    <text evidence="2 11">Belongs to the sodium:solute symporter (SSF) (TC 2.A.21) family.</text>
</comment>
<evidence type="ECO:0000256" key="9">
    <source>
        <dbReference type="ARBA" id="ARBA00023136"/>
    </source>
</evidence>
<dbReference type="GO" id="GO:0015293">
    <property type="term" value="F:symporter activity"/>
    <property type="evidence" value="ECO:0007669"/>
    <property type="project" value="TreeGrafter"/>
</dbReference>
<dbReference type="InParanoid" id="T1HT05"/>
<evidence type="ECO:0000256" key="3">
    <source>
        <dbReference type="ARBA" id="ARBA00022448"/>
    </source>
</evidence>
<dbReference type="EMBL" id="ACPB03003915">
    <property type="status" value="NOT_ANNOTATED_CDS"/>
    <property type="molecule type" value="Genomic_DNA"/>
</dbReference>
<reference evidence="12" key="1">
    <citation type="submission" date="2015-05" db="UniProtKB">
        <authorList>
            <consortium name="EnsemblMetazoa"/>
        </authorList>
    </citation>
    <scope>IDENTIFICATION</scope>
</reference>
<dbReference type="Proteomes" id="UP000015103">
    <property type="component" value="Unassembled WGS sequence"/>
</dbReference>
<evidence type="ECO:0000256" key="5">
    <source>
        <dbReference type="ARBA" id="ARBA00022692"/>
    </source>
</evidence>
<evidence type="ECO:0000313" key="13">
    <source>
        <dbReference type="Proteomes" id="UP000015103"/>
    </source>
</evidence>
<dbReference type="GO" id="GO:0005886">
    <property type="term" value="C:plasma membrane"/>
    <property type="evidence" value="ECO:0007669"/>
    <property type="project" value="UniProtKB-SubCell"/>
</dbReference>
<dbReference type="InterPro" id="IPR001734">
    <property type="entry name" value="Na/solute_symporter"/>
</dbReference>
<keyword evidence="6" id="KW-1133">Transmembrane helix</keyword>
<dbReference type="PANTHER" id="PTHR42985">
    <property type="entry name" value="SODIUM-COUPLED MONOCARBOXYLATE TRANSPORTER"/>
    <property type="match status" value="1"/>
</dbReference>
<dbReference type="Pfam" id="PF00474">
    <property type="entry name" value="SSF"/>
    <property type="match status" value="1"/>
</dbReference>
<sequence length="499" mass="56174">MEDLQEATFEIVSGYSLIKGKFNNKAIYIVSVYLNCGHWNEHFHKLYFMLERSSDFEILLIGDLNGRIGQHQVLPKDLFIEGAININRKRKSKDDVINLNGEYNKIYKHGKAPYFFKDTIIYPLYKKGDVNCTSNYRGISFGNAMSEIKLRRFDTLDYLIFTTMLVLSALTGLYFARGGQKTISSYLFGDKKLSLLPVSFSLVTTFVSGTFLLGVPTEIYLNGIQFIYSTFLSFFAIIFMVYLIIPVLYNLQLISLFEGGLKAVVWTDTLQAIVILASVISVIILGLQRVGGVSQMIQIGLKGDRIEWLDMTLDPKIRITFWSLLFGSNFLTLSQYGTNPAAFQRYLSMPDLKKAQRSVFFLYFGMSFSLFLTAIIGLILYAAYRGCDPVSTKEIKRADQLFPFFVMEISENLKGVPGLFLAGIVGAALSTMSTTINTITGTIYKDFLEPFVFPKTNDAKATLILYNAIGGVITGIFLLGLFVPFANSYPIMRVRIGNM</sequence>
<dbReference type="EnsemblMetazoa" id="RPRC007175-RA">
    <property type="protein sequence ID" value="RPRC007175-PA"/>
    <property type="gene ID" value="RPRC007175"/>
</dbReference>
<keyword evidence="9" id="KW-0472">Membrane</keyword>
<dbReference type="InterPro" id="IPR036691">
    <property type="entry name" value="Endo/exonu/phosph_ase_sf"/>
</dbReference>
<dbReference type="InterPro" id="IPR051163">
    <property type="entry name" value="Sodium:Solute_Symporter_SSF"/>
</dbReference>
<proteinExistence type="inferred from homology"/>
<dbReference type="HOGENOM" id="CLU_546692_0_0_1"/>
<name>T1HT05_RHOPR</name>
<dbReference type="OMA" id="NGRIGQH"/>
<evidence type="ECO:0000256" key="7">
    <source>
        <dbReference type="ARBA" id="ARBA00023053"/>
    </source>
</evidence>
<dbReference type="SUPFAM" id="SSF56219">
    <property type="entry name" value="DNase I-like"/>
    <property type="match status" value="1"/>
</dbReference>
<evidence type="ECO:0000256" key="10">
    <source>
        <dbReference type="ARBA" id="ARBA00023201"/>
    </source>
</evidence>
<evidence type="ECO:0000256" key="4">
    <source>
        <dbReference type="ARBA" id="ARBA00022475"/>
    </source>
</evidence>
<comment type="subcellular location">
    <subcellularLocation>
        <location evidence="1">Cell membrane</location>
        <topology evidence="1">Multi-pass membrane protein</topology>
    </subcellularLocation>
</comment>
<organism evidence="12 13">
    <name type="scientific">Rhodnius prolixus</name>
    <name type="common">Triatomid bug</name>
    <dbReference type="NCBI Taxonomy" id="13249"/>
    <lineage>
        <taxon>Eukaryota</taxon>
        <taxon>Metazoa</taxon>
        <taxon>Ecdysozoa</taxon>
        <taxon>Arthropoda</taxon>
        <taxon>Hexapoda</taxon>
        <taxon>Insecta</taxon>
        <taxon>Pterygota</taxon>
        <taxon>Neoptera</taxon>
        <taxon>Paraneoptera</taxon>
        <taxon>Hemiptera</taxon>
        <taxon>Heteroptera</taxon>
        <taxon>Panheteroptera</taxon>
        <taxon>Cimicomorpha</taxon>
        <taxon>Reduviidae</taxon>
        <taxon>Triatominae</taxon>
        <taxon>Rhodnius</taxon>
    </lineage>
</organism>
<dbReference type="InterPro" id="IPR038377">
    <property type="entry name" value="Na/Glc_symporter_sf"/>
</dbReference>
<keyword evidence="10" id="KW-0739">Sodium transport</keyword>
<dbReference type="Gene3D" id="1.20.1730.10">
    <property type="entry name" value="Sodium/glucose cotransporter"/>
    <property type="match status" value="2"/>
</dbReference>
<keyword evidence="3" id="KW-0813">Transport</keyword>
<evidence type="ECO:0000256" key="8">
    <source>
        <dbReference type="ARBA" id="ARBA00023065"/>
    </source>
</evidence>
<dbReference type="PROSITE" id="PS50283">
    <property type="entry name" value="NA_SOLUT_SYMP_3"/>
    <property type="match status" value="2"/>
</dbReference>